<keyword evidence="3 10" id="KW-0255">Endonuclease</keyword>
<name>H8Z1Q9_9GAMM</name>
<keyword evidence="12" id="KW-1185">Reference proteome</keyword>
<keyword evidence="4 10" id="KW-0378">Hydrolase</keyword>
<dbReference type="InterPro" id="IPR042206">
    <property type="entry name" value="CRISPR-assoc_Cas1_C"/>
</dbReference>
<dbReference type="InterPro" id="IPR050646">
    <property type="entry name" value="Cas1"/>
</dbReference>
<comment type="function">
    <text evidence="10">CRISPR (clustered regularly interspaced short palindromic repeat), is an adaptive immune system that provides protection against mobile genetic elements (viruses, transposable elements and conjugative plasmids). CRISPR clusters contain spacers, sequences complementary to antecedent mobile elements, and target invading nucleic acids. CRISPR clusters are transcribed and processed into CRISPR RNA (crRNA). Acts as a dsDNA endonuclease. Involved in the integration of spacer DNA into the CRISPR cassette.</text>
</comment>
<proteinExistence type="inferred from homology"/>
<reference evidence="12" key="1">
    <citation type="submission" date="2011-06" db="EMBL/GenBank/DDBJ databases">
        <authorList>
            <consortium name="US DOE Joint Genome Institute (JGI-PGF)"/>
            <person name="Lucas S."/>
            <person name="Han J."/>
            <person name="Lapidus A."/>
            <person name="Cheng J.-F."/>
            <person name="Goodwin L."/>
            <person name="Pitluck S."/>
            <person name="Peters L."/>
            <person name="Land M.L."/>
            <person name="Hauser L."/>
            <person name="Vogl K."/>
            <person name="Liu Z."/>
            <person name="Overmann J."/>
            <person name="Frigaard N.-U."/>
            <person name="Bryant D.A."/>
            <person name="Woyke T.J."/>
        </authorList>
    </citation>
    <scope>NUCLEOTIDE SEQUENCE [LARGE SCALE GENOMIC DNA]</scope>
    <source>
        <strain evidence="12">970</strain>
    </source>
</reference>
<keyword evidence="6 10" id="KW-0051">Antiviral defense</keyword>
<evidence type="ECO:0000256" key="3">
    <source>
        <dbReference type="ARBA" id="ARBA00022759"/>
    </source>
</evidence>
<evidence type="ECO:0000313" key="11">
    <source>
        <dbReference type="EMBL" id="EIC21504.1"/>
    </source>
</evidence>
<evidence type="ECO:0000256" key="5">
    <source>
        <dbReference type="ARBA" id="ARBA00022842"/>
    </source>
</evidence>
<gene>
    <name evidence="10" type="primary">cas1</name>
    <name evidence="11" type="ORF">Thi970DRAFT_01715</name>
</gene>
<evidence type="ECO:0000256" key="9">
    <source>
        <dbReference type="ARBA" id="ARBA00038592"/>
    </source>
</evidence>
<keyword evidence="5 10" id="KW-0460">Magnesium</keyword>
<dbReference type="Gene3D" id="1.20.120.920">
    <property type="entry name" value="CRISPR-associated endonuclease Cas1, C-terminal domain"/>
    <property type="match status" value="1"/>
</dbReference>
<dbReference type="NCBIfam" id="TIGR00287">
    <property type="entry name" value="cas1"/>
    <property type="match status" value="1"/>
</dbReference>
<comment type="cofactor">
    <cofactor evidence="10">
        <name>Mg(2+)</name>
        <dbReference type="ChEBI" id="CHEBI:18420"/>
    </cofactor>
    <cofactor evidence="10">
        <name>Mn(2+)</name>
        <dbReference type="ChEBI" id="CHEBI:29035"/>
    </cofactor>
</comment>
<dbReference type="AlphaFoldDB" id="H8Z1Q9"/>
<evidence type="ECO:0000256" key="8">
    <source>
        <dbReference type="ARBA" id="ARBA00023211"/>
    </source>
</evidence>
<keyword evidence="1 10" id="KW-0540">Nuclease</keyword>
<dbReference type="GO" id="GO:0046872">
    <property type="term" value="F:metal ion binding"/>
    <property type="evidence" value="ECO:0007669"/>
    <property type="project" value="UniProtKB-UniRule"/>
</dbReference>
<dbReference type="GO" id="GO:0051607">
    <property type="term" value="P:defense response to virus"/>
    <property type="evidence" value="ECO:0007669"/>
    <property type="project" value="UniProtKB-UniRule"/>
</dbReference>
<dbReference type="Proteomes" id="UP000002964">
    <property type="component" value="Unassembled WGS sequence"/>
</dbReference>
<dbReference type="GO" id="GO:0043571">
    <property type="term" value="P:maintenance of CRISPR repeat elements"/>
    <property type="evidence" value="ECO:0007669"/>
    <property type="project" value="UniProtKB-UniRule"/>
</dbReference>
<dbReference type="PANTHER" id="PTHR34353">
    <property type="entry name" value="CRISPR-ASSOCIATED ENDONUCLEASE CAS1 1"/>
    <property type="match status" value="1"/>
</dbReference>
<reference evidence="11 12" key="2">
    <citation type="submission" date="2011-11" db="EMBL/GenBank/DDBJ databases">
        <authorList>
            <consortium name="US DOE Joint Genome Institute"/>
            <person name="Lucas S."/>
            <person name="Han J."/>
            <person name="Lapidus A."/>
            <person name="Cheng J.-F."/>
            <person name="Goodwin L."/>
            <person name="Pitluck S."/>
            <person name="Peters L."/>
            <person name="Ovchinnikova G."/>
            <person name="Zhang X."/>
            <person name="Detter J.C."/>
            <person name="Han C."/>
            <person name="Tapia R."/>
            <person name="Land M."/>
            <person name="Hauser L."/>
            <person name="Kyrpides N."/>
            <person name="Ivanova N."/>
            <person name="Pagani I."/>
            <person name="Vogl K."/>
            <person name="Liu Z."/>
            <person name="Overmann J."/>
            <person name="Frigaard N.-U."/>
            <person name="Bryant D."/>
            <person name="Woyke T."/>
        </authorList>
    </citation>
    <scope>NUCLEOTIDE SEQUENCE [LARGE SCALE GENOMIC DNA]</scope>
    <source>
        <strain evidence="11 12">970</strain>
    </source>
</reference>
<keyword evidence="8 10" id="KW-0464">Manganese</keyword>
<dbReference type="EMBL" id="JH603169">
    <property type="protein sequence ID" value="EIC21504.1"/>
    <property type="molecule type" value="Genomic_DNA"/>
</dbReference>
<dbReference type="InterPro" id="IPR042211">
    <property type="entry name" value="CRISPR-assoc_Cas1_N"/>
</dbReference>
<dbReference type="GO" id="GO:0004519">
    <property type="term" value="F:endonuclease activity"/>
    <property type="evidence" value="ECO:0007669"/>
    <property type="project" value="UniProtKB-UniRule"/>
</dbReference>
<dbReference type="HAMAP" id="MF_01470">
    <property type="entry name" value="Cas1"/>
    <property type="match status" value="1"/>
</dbReference>
<dbReference type="Pfam" id="PF01867">
    <property type="entry name" value="Cas_Cas1"/>
    <property type="match status" value="1"/>
</dbReference>
<evidence type="ECO:0000256" key="4">
    <source>
        <dbReference type="ARBA" id="ARBA00022801"/>
    </source>
</evidence>
<dbReference type="PANTHER" id="PTHR34353:SF2">
    <property type="entry name" value="CRISPR-ASSOCIATED ENDONUCLEASE CAS1 1"/>
    <property type="match status" value="1"/>
</dbReference>
<evidence type="ECO:0000313" key="12">
    <source>
        <dbReference type="Proteomes" id="UP000002964"/>
    </source>
</evidence>
<dbReference type="RefSeq" id="WP_009148089.1">
    <property type="nucleotide sequence ID" value="NZ_CP121471.1"/>
</dbReference>
<evidence type="ECO:0000256" key="6">
    <source>
        <dbReference type="ARBA" id="ARBA00023118"/>
    </source>
</evidence>
<feature type="binding site" evidence="10">
    <location>
        <position position="228"/>
    </location>
    <ligand>
        <name>Mn(2+)</name>
        <dbReference type="ChEBI" id="CHEBI:29035"/>
    </ligand>
</feature>
<keyword evidence="2 10" id="KW-0479">Metal-binding</keyword>
<dbReference type="GO" id="GO:0003677">
    <property type="term" value="F:DNA binding"/>
    <property type="evidence" value="ECO:0007669"/>
    <property type="project" value="UniProtKB-KW"/>
</dbReference>
<evidence type="ECO:0000256" key="10">
    <source>
        <dbReference type="HAMAP-Rule" id="MF_01470"/>
    </source>
</evidence>
<evidence type="ECO:0000256" key="2">
    <source>
        <dbReference type="ARBA" id="ARBA00022723"/>
    </source>
</evidence>
<dbReference type="Gene3D" id="3.100.10.20">
    <property type="entry name" value="CRISPR-associated endonuclease Cas1, N-terminal domain"/>
    <property type="match status" value="1"/>
</dbReference>
<accession>H8Z1Q9</accession>
<protein>
    <recommendedName>
        <fullName evidence="10">CRISPR-associated endonuclease Cas1</fullName>
        <ecNumber evidence="10">3.1.-.-</ecNumber>
    </recommendedName>
</protein>
<dbReference type="OrthoDB" id="9803119at2"/>
<feature type="binding site" evidence="10">
    <location>
        <position position="243"/>
    </location>
    <ligand>
        <name>Mn(2+)</name>
        <dbReference type="ChEBI" id="CHEBI:29035"/>
    </ligand>
</feature>
<sequence>MTTLYLDRRDTRLKLEGRALAIYTDKERRGTVPLNLLESVVMRSAVSIESSLLANLADAGIAIVIFGGRNASKLAIVHGRSGNDGARRVGQLRLTDDLAWCLTWTRRLVRGKLRRQQRLIVAALRERPDLRLTLTKAREQLMQARAHATDPVSASIDTLRGIEGAGAAAYFKAYCGLFAPELDFTGRNRRPPRDPVNAVLSLAYTLLHAEAVHAAYGAGLDPIIGYYHTLDFGRESLASDLIEPLRPLADTWVWEQFRTRHLRPDHFSREGDACLLGKAGREHFYSAWQVFVRPHRRLLRRASRKLAGRLAEAANTDAIDPEIPF</sequence>
<dbReference type="GO" id="GO:0016787">
    <property type="term" value="F:hydrolase activity"/>
    <property type="evidence" value="ECO:0007669"/>
    <property type="project" value="UniProtKB-KW"/>
</dbReference>
<comment type="subunit">
    <text evidence="9 10">Homodimer, forms a heterotetramer with a Cas2 homodimer.</text>
</comment>
<dbReference type="STRING" id="631362.Thi970DRAFT_01715"/>
<keyword evidence="7 10" id="KW-0238">DNA-binding</keyword>
<evidence type="ECO:0000256" key="7">
    <source>
        <dbReference type="ARBA" id="ARBA00023125"/>
    </source>
</evidence>
<feature type="binding site" evidence="10">
    <location>
        <position position="163"/>
    </location>
    <ligand>
        <name>Mn(2+)</name>
        <dbReference type="ChEBI" id="CHEBI:29035"/>
    </ligand>
</feature>
<dbReference type="eggNOG" id="COG1518">
    <property type="taxonomic scope" value="Bacteria"/>
</dbReference>
<dbReference type="EC" id="3.1.-.-" evidence="10"/>
<dbReference type="CDD" id="cd09634">
    <property type="entry name" value="Cas1_I-II-III"/>
    <property type="match status" value="1"/>
</dbReference>
<dbReference type="HOGENOM" id="CLU_052779_1_1_6"/>
<dbReference type="InterPro" id="IPR002729">
    <property type="entry name" value="CRISPR-assoc_Cas1"/>
</dbReference>
<organism evidence="11 12">
    <name type="scientific">Thiorhodovibrio frisius</name>
    <dbReference type="NCBI Taxonomy" id="631362"/>
    <lineage>
        <taxon>Bacteria</taxon>
        <taxon>Pseudomonadati</taxon>
        <taxon>Pseudomonadota</taxon>
        <taxon>Gammaproteobacteria</taxon>
        <taxon>Chromatiales</taxon>
        <taxon>Chromatiaceae</taxon>
        <taxon>Thiorhodovibrio</taxon>
    </lineage>
</organism>
<evidence type="ECO:0000256" key="1">
    <source>
        <dbReference type="ARBA" id="ARBA00022722"/>
    </source>
</evidence>
<comment type="similarity">
    <text evidence="10">Belongs to the CRISPR-associated endonuclease Cas1 family.</text>
</comment>